<gene>
    <name evidence="1" type="ORF">BDV23DRAFT_162711</name>
</gene>
<dbReference type="Proteomes" id="UP000326877">
    <property type="component" value="Unassembled WGS sequence"/>
</dbReference>
<dbReference type="AlphaFoldDB" id="A0A5N7BY31"/>
<evidence type="ECO:0000313" key="1">
    <source>
        <dbReference type="EMBL" id="KAE8386720.1"/>
    </source>
</evidence>
<protein>
    <submittedName>
        <fullName evidence="1">Uncharacterized protein</fullName>
    </submittedName>
</protein>
<reference evidence="1" key="1">
    <citation type="submission" date="2019-04" db="EMBL/GenBank/DDBJ databases">
        <title>Friends and foes A comparative genomics studyof 23 Aspergillus species from section Flavi.</title>
        <authorList>
            <consortium name="DOE Joint Genome Institute"/>
            <person name="Kjaerbolling I."/>
            <person name="Vesth T."/>
            <person name="Frisvad J.C."/>
            <person name="Nybo J.L."/>
            <person name="Theobald S."/>
            <person name="Kildgaard S."/>
            <person name="Isbrandt T."/>
            <person name="Kuo A."/>
            <person name="Sato A."/>
            <person name="Lyhne E.K."/>
            <person name="Kogle M.E."/>
            <person name="Wiebenga A."/>
            <person name="Kun R.S."/>
            <person name="Lubbers R.J."/>
            <person name="Makela M.R."/>
            <person name="Barry K."/>
            <person name="Chovatia M."/>
            <person name="Clum A."/>
            <person name="Daum C."/>
            <person name="Haridas S."/>
            <person name="He G."/>
            <person name="LaButti K."/>
            <person name="Lipzen A."/>
            <person name="Mondo S."/>
            <person name="Riley R."/>
            <person name="Salamov A."/>
            <person name="Simmons B.A."/>
            <person name="Magnuson J.K."/>
            <person name="Henrissat B."/>
            <person name="Mortensen U.H."/>
            <person name="Larsen T.O."/>
            <person name="Devries R.P."/>
            <person name="Grigoriev I.V."/>
            <person name="Machida M."/>
            <person name="Baker S.E."/>
            <person name="Andersen M.R."/>
        </authorList>
    </citation>
    <scope>NUCLEOTIDE SEQUENCE [LARGE SCALE GENOMIC DNA]</scope>
    <source>
        <strain evidence="1">IBT 14317</strain>
    </source>
</reference>
<proteinExistence type="predicted"/>
<name>A0A5N7BY31_PETAA</name>
<accession>A0A5N7BY31</accession>
<dbReference type="EMBL" id="ML735306">
    <property type="protein sequence ID" value="KAE8386720.1"/>
    <property type="molecule type" value="Genomic_DNA"/>
</dbReference>
<sequence length="153" mass="17860">MTRHHPAAYNSLGPPLHRLTFRNPPILEPYHGSKMKSRHEHHQKIYTKSPQLPRVHSRLRHGINRLAQSRRNRRSCADKLRRIRRPILCNISHVQRWHLCSSAMSSGTFLMLLLKRERAYSLPALQGLVNQFSCGKSSRNFAISIKGNQIEWQ</sequence>
<organism evidence="1">
    <name type="scientific">Petromyces alliaceus</name>
    <name type="common">Aspergillus alliaceus</name>
    <dbReference type="NCBI Taxonomy" id="209559"/>
    <lineage>
        <taxon>Eukaryota</taxon>
        <taxon>Fungi</taxon>
        <taxon>Dikarya</taxon>
        <taxon>Ascomycota</taxon>
        <taxon>Pezizomycotina</taxon>
        <taxon>Eurotiomycetes</taxon>
        <taxon>Eurotiomycetidae</taxon>
        <taxon>Eurotiales</taxon>
        <taxon>Aspergillaceae</taxon>
        <taxon>Aspergillus</taxon>
        <taxon>Aspergillus subgen. Circumdati</taxon>
    </lineage>
</organism>